<feature type="domain" description="Nudix hydrolase" evidence="7">
    <location>
        <begin position="14"/>
        <end position="215"/>
    </location>
</feature>
<gene>
    <name evidence="8" type="ORF">FNH06_37590</name>
</gene>
<dbReference type="InterPro" id="IPR015797">
    <property type="entry name" value="NUDIX_hydrolase-like_dom_sf"/>
</dbReference>
<sequence>MSFTDTPPENPAVPRDAATVILLRDTEQGMEVFLQRRVAAMAFAAGMTVFPGGGVDKRDADASVSWAGPPAADWAAWFGGTEPVARALVCAAVRETFEESGVLLAGTEDAVVADAARYAEARQALESRELSLAAFLADAGLTLRADLLRPWAHWITPVQEKRRYDARFYVAVLPSGQHADGETTEAESSAWQRPQDALADAEAGRSTLMPPTWHTLSELTRFSSTDEVLAVDRKIKTILPTIIRDGDHIRVIMGDE</sequence>
<dbReference type="PROSITE" id="PS51462">
    <property type="entry name" value="NUDIX"/>
    <property type="match status" value="1"/>
</dbReference>
<reference evidence="8 9" key="1">
    <citation type="submission" date="2019-07" db="EMBL/GenBank/DDBJ databases">
        <title>New species of Amycolatopsis and Streptomyces.</title>
        <authorList>
            <person name="Duangmal K."/>
            <person name="Teo W.F.A."/>
            <person name="Lipun K."/>
        </authorList>
    </citation>
    <scope>NUCLEOTIDE SEQUENCE [LARGE SCALE GENOMIC DNA]</scope>
    <source>
        <strain evidence="8 9">JCM 30562</strain>
    </source>
</reference>
<comment type="cofactor">
    <cofactor evidence="1">
        <name>Mn(2+)</name>
        <dbReference type="ChEBI" id="CHEBI:29035"/>
    </cofactor>
</comment>
<keyword evidence="3" id="KW-0479">Metal-binding</keyword>
<dbReference type="GO" id="GO:0046872">
    <property type="term" value="F:metal ion binding"/>
    <property type="evidence" value="ECO:0007669"/>
    <property type="project" value="UniProtKB-KW"/>
</dbReference>
<evidence type="ECO:0000313" key="8">
    <source>
        <dbReference type="EMBL" id="TVT14555.1"/>
    </source>
</evidence>
<evidence type="ECO:0000256" key="6">
    <source>
        <dbReference type="ARBA" id="ARBA00023211"/>
    </source>
</evidence>
<evidence type="ECO:0000256" key="3">
    <source>
        <dbReference type="ARBA" id="ARBA00022723"/>
    </source>
</evidence>
<comment type="cofactor">
    <cofactor evidence="2">
        <name>Mg(2+)</name>
        <dbReference type="ChEBI" id="CHEBI:18420"/>
    </cofactor>
</comment>
<keyword evidence="5" id="KW-0460">Magnesium</keyword>
<organism evidence="8 9">
    <name type="scientific">Amycolatopsis acidiphila</name>
    <dbReference type="NCBI Taxonomy" id="715473"/>
    <lineage>
        <taxon>Bacteria</taxon>
        <taxon>Bacillati</taxon>
        <taxon>Actinomycetota</taxon>
        <taxon>Actinomycetes</taxon>
        <taxon>Pseudonocardiales</taxon>
        <taxon>Pseudonocardiaceae</taxon>
        <taxon>Amycolatopsis</taxon>
    </lineage>
</organism>
<comment type="caution">
    <text evidence="8">The sequence shown here is derived from an EMBL/GenBank/DDBJ whole genome shotgun (WGS) entry which is preliminary data.</text>
</comment>
<evidence type="ECO:0000259" key="7">
    <source>
        <dbReference type="PROSITE" id="PS51462"/>
    </source>
</evidence>
<protein>
    <submittedName>
        <fullName evidence="8">NUDIX hydrolase</fullName>
    </submittedName>
</protein>
<dbReference type="Proteomes" id="UP000318578">
    <property type="component" value="Unassembled WGS sequence"/>
</dbReference>
<dbReference type="InterPro" id="IPR000086">
    <property type="entry name" value="NUDIX_hydrolase_dom"/>
</dbReference>
<dbReference type="PANTHER" id="PTHR12318">
    <property type="entry name" value="TESTOSTERONE-REGULATED PROTEIN RP2"/>
    <property type="match status" value="1"/>
</dbReference>
<dbReference type="AlphaFoldDB" id="A0A557ZRB1"/>
<evidence type="ECO:0000256" key="4">
    <source>
        <dbReference type="ARBA" id="ARBA00022801"/>
    </source>
</evidence>
<dbReference type="InterPro" id="IPR039121">
    <property type="entry name" value="NUDT19"/>
</dbReference>
<dbReference type="PANTHER" id="PTHR12318:SF0">
    <property type="entry name" value="ACYL-COENZYME A DIPHOSPHATASE NUDT19"/>
    <property type="match status" value="1"/>
</dbReference>
<accession>A0A557ZRB1</accession>
<dbReference type="CDD" id="cd18870">
    <property type="entry name" value="NUDIX_AcylCoAdiphos_Nudt19"/>
    <property type="match status" value="1"/>
</dbReference>
<dbReference type="GO" id="GO:0016818">
    <property type="term" value="F:hydrolase activity, acting on acid anhydrides, in phosphorus-containing anhydrides"/>
    <property type="evidence" value="ECO:0007669"/>
    <property type="project" value="InterPro"/>
</dbReference>
<keyword evidence="4 8" id="KW-0378">Hydrolase</keyword>
<evidence type="ECO:0000256" key="1">
    <source>
        <dbReference type="ARBA" id="ARBA00001936"/>
    </source>
</evidence>
<evidence type="ECO:0000256" key="5">
    <source>
        <dbReference type="ARBA" id="ARBA00022842"/>
    </source>
</evidence>
<dbReference type="EMBL" id="VJZA01000134">
    <property type="protein sequence ID" value="TVT14555.1"/>
    <property type="molecule type" value="Genomic_DNA"/>
</dbReference>
<evidence type="ECO:0000313" key="9">
    <source>
        <dbReference type="Proteomes" id="UP000318578"/>
    </source>
</evidence>
<keyword evidence="6" id="KW-0464">Manganese</keyword>
<dbReference type="SUPFAM" id="SSF55811">
    <property type="entry name" value="Nudix"/>
    <property type="match status" value="1"/>
</dbReference>
<keyword evidence="9" id="KW-1185">Reference proteome</keyword>
<dbReference type="OrthoDB" id="7183442at2"/>
<evidence type="ECO:0000256" key="2">
    <source>
        <dbReference type="ARBA" id="ARBA00001946"/>
    </source>
</evidence>
<proteinExistence type="predicted"/>
<dbReference type="Gene3D" id="3.90.79.10">
    <property type="entry name" value="Nucleoside Triphosphate Pyrophosphohydrolase"/>
    <property type="match status" value="1"/>
</dbReference>
<name>A0A557ZRB1_9PSEU</name>